<feature type="domain" description="GS beta-grasp" evidence="4">
    <location>
        <begin position="76"/>
        <end position="169"/>
    </location>
</feature>
<dbReference type="Pfam" id="PF00120">
    <property type="entry name" value="Gln-synt_C"/>
    <property type="match status" value="1"/>
</dbReference>
<dbReference type="PROSITE" id="PS00181">
    <property type="entry name" value="GLNA_ATP"/>
    <property type="match status" value="1"/>
</dbReference>
<evidence type="ECO:0000256" key="3">
    <source>
        <dbReference type="SAM" id="MobiDB-lite"/>
    </source>
</evidence>
<gene>
    <name evidence="6" type="ORF">PYTT_0047</name>
</gene>
<dbReference type="PANTHER" id="PTHR42974">
    <property type="entry name" value="GLUTAMINE SYNTHETASE"/>
    <property type="match status" value="1"/>
</dbReference>
<proteinExistence type="inferred from homology"/>
<dbReference type="AlphaFoldDB" id="A0A1C7PE78"/>
<keyword evidence="7" id="KW-1185">Reference proteome</keyword>
<dbReference type="PROSITE" id="PS51986">
    <property type="entry name" value="GS_BETA_GRASP"/>
    <property type="match status" value="1"/>
</dbReference>
<dbReference type="Pfam" id="PF18318">
    <property type="entry name" value="Gln-synt_C-ter"/>
    <property type="match status" value="1"/>
</dbReference>
<feature type="domain" description="GS catalytic" evidence="5">
    <location>
        <begin position="174"/>
        <end position="606"/>
    </location>
</feature>
<dbReference type="EMBL" id="LT629973">
    <property type="protein sequence ID" value="SEH69625.1"/>
    <property type="molecule type" value="Genomic_DNA"/>
</dbReference>
<evidence type="ECO:0000313" key="7">
    <source>
        <dbReference type="Proteomes" id="UP000176204"/>
    </source>
</evidence>
<dbReference type="Gene3D" id="1.20.120.1560">
    <property type="match status" value="1"/>
</dbReference>
<dbReference type="PROSITE" id="PS51987">
    <property type="entry name" value="GS_CATALYTIC"/>
    <property type="match status" value="1"/>
</dbReference>
<dbReference type="Pfam" id="PF12437">
    <property type="entry name" value="GSIII_N"/>
    <property type="match status" value="1"/>
</dbReference>
<evidence type="ECO:0000256" key="2">
    <source>
        <dbReference type="RuleBase" id="RU000384"/>
    </source>
</evidence>
<dbReference type="InterPro" id="IPR008146">
    <property type="entry name" value="Gln_synth_cat_dom"/>
</dbReference>
<dbReference type="STRING" id="1679444.PYTT_0047"/>
<dbReference type="InterPro" id="IPR052725">
    <property type="entry name" value="GS_Type-3"/>
</dbReference>
<dbReference type="InterPro" id="IPR040577">
    <property type="entry name" value="Gln-synt_C"/>
</dbReference>
<dbReference type="SUPFAM" id="SSF55931">
    <property type="entry name" value="Glutamine synthetase/guanido kinase"/>
    <property type="match status" value="1"/>
</dbReference>
<evidence type="ECO:0000256" key="1">
    <source>
        <dbReference type="PROSITE-ProRule" id="PRU01330"/>
    </source>
</evidence>
<accession>A0A1C7PE78</accession>
<dbReference type="InterPro" id="IPR014746">
    <property type="entry name" value="Gln_synth/guanido_kin_cat_dom"/>
</dbReference>
<dbReference type="InterPro" id="IPR022147">
    <property type="entry name" value="GSIII_N"/>
</dbReference>
<dbReference type="InterPro" id="IPR027303">
    <property type="entry name" value="Gln_synth_gly_rich_site"/>
</dbReference>
<comment type="similarity">
    <text evidence="1 2">Belongs to the glutamine synthetase family.</text>
</comment>
<name>A0A1C7PE78_9BACT</name>
<reference evidence="7" key="1">
    <citation type="submission" date="2016-09" db="EMBL/GenBank/DDBJ databases">
        <authorList>
            <person name="Koehorst J."/>
        </authorList>
    </citation>
    <scope>NUCLEOTIDE SEQUENCE [LARGE SCALE GENOMIC DNA]</scope>
</reference>
<dbReference type="InterPro" id="IPR008147">
    <property type="entry name" value="Gln_synt_N"/>
</dbReference>
<organism evidence="6 7">
    <name type="scientific">Akkermansia glycaniphila</name>
    <dbReference type="NCBI Taxonomy" id="1679444"/>
    <lineage>
        <taxon>Bacteria</taxon>
        <taxon>Pseudomonadati</taxon>
        <taxon>Verrucomicrobiota</taxon>
        <taxon>Verrucomicrobiia</taxon>
        <taxon>Verrucomicrobiales</taxon>
        <taxon>Akkermansiaceae</taxon>
        <taxon>Akkermansia</taxon>
    </lineage>
</organism>
<dbReference type="PATRIC" id="fig|1679444.3.peg.205"/>
<evidence type="ECO:0000259" key="4">
    <source>
        <dbReference type="PROSITE" id="PS51986"/>
    </source>
</evidence>
<dbReference type="SMART" id="SM01230">
    <property type="entry name" value="Gln-synt_C"/>
    <property type="match status" value="1"/>
</dbReference>
<sequence length="702" mass="77780">MHHSESKRHVTNSITQMLDEQYACDVFSIKIMRSYLSKGVYKKFMETMRKGHKLDPSIANEIAQAMKQWAVDHGATHYAHWFQPLNGSTAEKHDAFLEPDAEGNLILEFTGKNLVQGEPDASSFPSGGLRATFEARGYTAWDPTSPAFIKRTPNSATLCIPTAFCSYTGEALDKKTPLLRSMCAVSRQASRVLACFGRPELEVVSNLGAEQEYFLVDKELYKNRPDLIMCGRTLFGNVPPKHQQMEDHYFGCIKDRVLEYMTAVDHALWRLGIPAKTRHNEVAPGQFEIAPNYEQLNVAVDHNMLIMEVLRKEAAKHGLVCLLHEKPFAGINGSGKHNNWSLSADGLGSIFNPGKNPHENAIFLTFLAAVIEAIDLHADLLRASISKYGNDHRLGANEAPPAIISIFLGEQLEEIIQQIKQGGATSSKASGTMNVGVDTLPDLPKDTSDRNRTSPFAFTGNKFEFRAVGSSQTCAWPMTVLNTIVAESLDRIASILEPVAGKPEFQKTLQKLLQDIIVKHDRVIFNGDGYNDAWIEEAERRGLPHIRTTTEALKVLDSAKTLALFTKYGVMNEAEIHARREVQEEIYVKEIAIEAKTAIDMIETLYLPAVTKQMKQLAETITAIKASGISAGLEAAVSTANKVGALYDQLPGLLDNLRASRTKTSEDIKTALEDARKVIDALEKATADNLWPVPNYDQLLFI</sequence>
<dbReference type="PANTHER" id="PTHR42974:SF1">
    <property type="entry name" value="TYPE-3 GLUTAMINE SYNTHETASE"/>
    <property type="match status" value="1"/>
</dbReference>
<feature type="compositionally biased region" description="Basic and acidic residues" evidence="3">
    <location>
        <begin position="443"/>
        <end position="452"/>
    </location>
</feature>
<dbReference type="GO" id="GO:0004356">
    <property type="term" value="F:glutamine synthetase activity"/>
    <property type="evidence" value="ECO:0007669"/>
    <property type="project" value="InterPro"/>
</dbReference>
<evidence type="ECO:0000259" key="5">
    <source>
        <dbReference type="PROSITE" id="PS51987"/>
    </source>
</evidence>
<dbReference type="KEGG" id="agl:PYTT_0047"/>
<dbReference type="Gene3D" id="3.30.590.10">
    <property type="entry name" value="Glutamine synthetase/guanido kinase, catalytic domain"/>
    <property type="match status" value="1"/>
</dbReference>
<dbReference type="GO" id="GO:0006542">
    <property type="term" value="P:glutamine biosynthetic process"/>
    <property type="evidence" value="ECO:0007669"/>
    <property type="project" value="InterPro"/>
</dbReference>
<feature type="region of interest" description="Disordered" evidence="3">
    <location>
        <begin position="427"/>
        <end position="453"/>
    </location>
</feature>
<dbReference type="Proteomes" id="UP000176204">
    <property type="component" value="Chromosome I"/>
</dbReference>
<evidence type="ECO:0000313" key="6">
    <source>
        <dbReference type="EMBL" id="SEH69625.1"/>
    </source>
</evidence>
<protein>
    <submittedName>
        <fullName evidence="6">Glutamine synthetase glycine-rich site</fullName>
    </submittedName>
</protein>
<dbReference type="RefSeq" id="WP_067772015.1">
    <property type="nucleotide sequence ID" value="NZ_LIGX01000002.1"/>
</dbReference>